<dbReference type="AlphaFoldDB" id="X0VMN9"/>
<accession>X0VMN9</accession>
<organism evidence="1">
    <name type="scientific">marine sediment metagenome</name>
    <dbReference type="NCBI Taxonomy" id="412755"/>
    <lineage>
        <taxon>unclassified sequences</taxon>
        <taxon>metagenomes</taxon>
        <taxon>ecological metagenomes</taxon>
    </lineage>
</organism>
<dbReference type="InterPro" id="IPR036661">
    <property type="entry name" value="Luciferase-like_sf"/>
</dbReference>
<gene>
    <name evidence="1" type="ORF">S01H1_39906</name>
</gene>
<sequence length="100" mass="10990">MENGVDRLLQPVMEVLSGVGFGLPFRLGDVIGVRVGALADSEGVDFEDMKNVCLEAERLGFDLFTVVDHFIAQWPLKDRDNNPLESWTTLAGLAAVTNRI</sequence>
<feature type="non-terminal residue" evidence="1">
    <location>
        <position position="100"/>
    </location>
</feature>
<reference evidence="1" key="1">
    <citation type="journal article" date="2014" name="Front. Microbiol.">
        <title>High frequency of phylogenetically diverse reductive dehalogenase-homologous genes in deep subseafloor sedimentary metagenomes.</title>
        <authorList>
            <person name="Kawai M."/>
            <person name="Futagami T."/>
            <person name="Toyoda A."/>
            <person name="Takaki Y."/>
            <person name="Nishi S."/>
            <person name="Hori S."/>
            <person name="Arai W."/>
            <person name="Tsubouchi T."/>
            <person name="Morono Y."/>
            <person name="Uchiyama I."/>
            <person name="Ito T."/>
            <person name="Fujiyama A."/>
            <person name="Inagaki F."/>
            <person name="Takami H."/>
        </authorList>
    </citation>
    <scope>NUCLEOTIDE SEQUENCE</scope>
    <source>
        <strain evidence="1">Expedition CK06-06</strain>
    </source>
</reference>
<protein>
    <submittedName>
        <fullName evidence="1">Uncharacterized protein</fullName>
    </submittedName>
</protein>
<dbReference type="GO" id="GO:0016705">
    <property type="term" value="F:oxidoreductase activity, acting on paired donors, with incorporation or reduction of molecular oxygen"/>
    <property type="evidence" value="ECO:0007669"/>
    <property type="project" value="InterPro"/>
</dbReference>
<evidence type="ECO:0000313" key="1">
    <source>
        <dbReference type="EMBL" id="GAG01826.1"/>
    </source>
</evidence>
<dbReference type="SUPFAM" id="SSF51679">
    <property type="entry name" value="Bacterial luciferase-like"/>
    <property type="match status" value="1"/>
</dbReference>
<dbReference type="EMBL" id="BARS01025231">
    <property type="protein sequence ID" value="GAG01826.1"/>
    <property type="molecule type" value="Genomic_DNA"/>
</dbReference>
<dbReference type="Gene3D" id="3.20.20.30">
    <property type="entry name" value="Luciferase-like domain"/>
    <property type="match status" value="1"/>
</dbReference>
<name>X0VMN9_9ZZZZ</name>
<comment type="caution">
    <text evidence="1">The sequence shown here is derived from an EMBL/GenBank/DDBJ whole genome shotgun (WGS) entry which is preliminary data.</text>
</comment>
<proteinExistence type="predicted"/>